<reference evidence="3" key="1">
    <citation type="journal article" date="2019" name="Int. J. Syst. Evol. Microbiol.">
        <title>The Global Catalogue of Microorganisms (GCM) 10K type strain sequencing project: providing services to taxonomists for standard genome sequencing and annotation.</title>
        <authorList>
            <consortium name="The Broad Institute Genomics Platform"/>
            <consortium name="The Broad Institute Genome Sequencing Center for Infectious Disease"/>
            <person name="Wu L."/>
            <person name="Ma J."/>
        </authorList>
    </citation>
    <scope>NUCLEOTIDE SEQUENCE [LARGE SCALE GENOMIC DNA]</scope>
    <source>
        <strain evidence="3">JCM 17342</strain>
    </source>
</reference>
<proteinExistence type="predicted"/>
<dbReference type="Proteomes" id="UP001501747">
    <property type="component" value="Unassembled WGS sequence"/>
</dbReference>
<organism evidence="2 3">
    <name type="scientific">Allokutzneria multivorans</name>
    <dbReference type="NCBI Taxonomy" id="1142134"/>
    <lineage>
        <taxon>Bacteria</taxon>
        <taxon>Bacillati</taxon>
        <taxon>Actinomycetota</taxon>
        <taxon>Actinomycetes</taxon>
        <taxon>Pseudonocardiales</taxon>
        <taxon>Pseudonocardiaceae</taxon>
        <taxon>Allokutzneria</taxon>
    </lineage>
</organism>
<feature type="transmembrane region" description="Helical" evidence="1">
    <location>
        <begin position="56"/>
        <end position="78"/>
    </location>
</feature>
<keyword evidence="1" id="KW-0812">Transmembrane</keyword>
<sequence>MPNRPNPWHWAYSYSSLLSVLGEHQLRHALRYGRLVQPWRGVVIPRERMGDPKTMASAALIAIGPGAVLSGFTAAAMYGCSAADTRRVHVTVPTARLPRSRPGLLVRHAAFRPEDVVELDDLPVLAPDIVFAELLCSGPRPTALACADQLMRTLPEELRPAFQEHLRERLDKRVDRRGVAGALAMVELITERAETAEESALRLLAVDAGLPTPEVQHEIPGGPRVPLAWPGLGIALGYRDPGRHPPEAARELAHDTGQARQLTELGWTWVWAGPADLRDPTALATRLWAAFRHRGWDQVGPSPAHGRVRRSLT</sequence>
<evidence type="ECO:0000313" key="2">
    <source>
        <dbReference type="EMBL" id="GAA3991891.1"/>
    </source>
</evidence>
<evidence type="ECO:0008006" key="4">
    <source>
        <dbReference type="Google" id="ProtNLM"/>
    </source>
</evidence>
<dbReference type="EMBL" id="BAABAL010000005">
    <property type="protein sequence ID" value="GAA3991891.1"/>
    <property type="molecule type" value="Genomic_DNA"/>
</dbReference>
<protein>
    <recommendedName>
        <fullName evidence="4">Transcriptional regulator, AbiEi antitoxin, Type IV TA system</fullName>
    </recommendedName>
</protein>
<dbReference type="RefSeq" id="WP_344871210.1">
    <property type="nucleotide sequence ID" value="NZ_BAABAL010000005.1"/>
</dbReference>
<accession>A0ABP7R4J2</accession>
<gene>
    <name evidence="2" type="ORF">GCM10022247_08700</name>
</gene>
<evidence type="ECO:0000256" key="1">
    <source>
        <dbReference type="SAM" id="Phobius"/>
    </source>
</evidence>
<comment type="caution">
    <text evidence="2">The sequence shown here is derived from an EMBL/GenBank/DDBJ whole genome shotgun (WGS) entry which is preliminary data.</text>
</comment>
<name>A0ABP7R4J2_9PSEU</name>
<keyword evidence="3" id="KW-1185">Reference proteome</keyword>
<keyword evidence="1" id="KW-0472">Membrane</keyword>
<evidence type="ECO:0000313" key="3">
    <source>
        <dbReference type="Proteomes" id="UP001501747"/>
    </source>
</evidence>
<keyword evidence="1" id="KW-1133">Transmembrane helix</keyword>